<sequence>MLAKLVNKIPRDWLVFMYKHTPFTRLKNALVYRAQHKFLIAVLGIFTNEAGEVLLLKHVYRKQPWGIPGGWMELEQPEIALRREVREETGLEVEITSLAQAQFGQLPNRVDLIFTGRVIPGTFRPSAEISDICYCRVGEWPEGLPTHQKKLIQKLLK</sequence>
<dbReference type="Proteomes" id="UP000254400">
    <property type="component" value="Unassembled WGS sequence"/>
</dbReference>
<evidence type="ECO:0000256" key="1">
    <source>
        <dbReference type="ARBA" id="ARBA00001946"/>
    </source>
</evidence>
<protein>
    <submittedName>
        <fullName evidence="3">RNA pyrophosphohydrolase</fullName>
        <ecNumber evidence="3">3.6.1.-</ecNumber>
    </submittedName>
</protein>
<comment type="cofactor">
    <cofactor evidence="1">
        <name>Mg(2+)</name>
        <dbReference type="ChEBI" id="CHEBI:18420"/>
    </cofactor>
</comment>
<keyword evidence="2 3" id="KW-0378">Hydrolase</keyword>
<dbReference type="EC" id="3.6.1.-" evidence="3"/>
<dbReference type="RefSeq" id="WP_016819162.1">
    <property type="nucleotide sequence ID" value="NZ_CP023711.1"/>
</dbReference>
<proteinExistence type="predicted"/>
<dbReference type="Gene3D" id="3.90.79.10">
    <property type="entry name" value="Nucleoside Triphosphate Pyrophosphohydrolase"/>
    <property type="match status" value="1"/>
</dbReference>
<evidence type="ECO:0000313" key="4">
    <source>
        <dbReference type="Proteomes" id="UP000254400"/>
    </source>
</evidence>
<dbReference type="PANTHER" id="PTHR43046">
    <property type="entry name" value="GDP-MANNOSE MANNOSYL HYDROLASE"/>
    <property type="match status" value="1"/>
</dbReference>
<dbReference type="PROSITE" id="PS00893">
    <property type="entry name" value="NUDIX_BOX"/>
    <property type="match status" value="1"/>
</dbReference>
<dbReference type="Pfam" id="PF00293">
    <property type="entry name" value="NUDIX"/>
    <property type="match status" value="1"/>
</dbReference>
<dbReference type="GeneID" id="93350771"/>
<reference evidence="3 4" key="1">
    <citation type="submission" date="2018-06" db="EMBL/GenBank/DDBJ databases">
        <authorList>
            <consortium name="Pathogen Informatics"/>
            <person name="Doyle S."/>
        </authorList>
    </citation>
    <scope>NUCLEOTIDE SEQUENCE [LARGE SCALE GENOMIC DNA]</scope>
    <source>
        <strain evidence="3 4">NCTC10343</strain>
    </source>
</reference>
<evidence type="ECO:0000256" key="2">
    <source>
        <dbReference type="ARBA" id="ARBA00022801"/>
    </source>
</evidence>
<gene>
    <name evidence="3" type="primary">M1_2020</name>
    <name evidence="3" type="ORF">NCTC10343_01994</name>
</gene>
<name>A0A378XYH4_PAEPO</name>
<dbReference type="InterPro" id="IPR015797">
    <property type="entry name" value="NUDIX_hydrolase-like_dom_sf"/>
</dbReference>
<dbReference type="InterPro" id="IPR020084">
    <property type="entry name" value="NUDIX_hydrolase_CS"/>
</dbReference>
<dbReference type="PANTHER" id="PTHR43046:SF16">
    <property type="entry name" value="ADP-RIBOSE PYROPHOSPHATASE YJHB-RELATED"/>
    <property type="match status" value="1"/>
</dbReference>
<dbReference type="SUPFAM" id="SSF55811">
    <property type="entry name" value="Nudix"/>
    <property type="match status" value="1"/>
</dbReference>
<dbReference type="EMBL" id="UGSC01000001">
    <property type="protein sequence ID" value="SUA69007.1"/>
    <property type="molecule type" value="Genomic_DNA"/>
</dbReference>
<accession>A0A378XYH4</accession>
<organism evidence="3 4">
    <name type="scientific">Paenibacillus polymyxa</name>
    <name type="common">Bacillus polymyxa</name>
    <dbReference type="NCBI Taxonomy" id="1406"/>
    <lineage>
        <taxon>Bacteria</taxon>
        <taxon>Bacillati</taxon>
        <taxon>Bacillota</taxon>
        <taxon>Bacilli</taxon>
        <taxon>Bacillales</taxon>
        <taxon>Paenibacillaceae</taxon>
        <taxon>Paenibacillus</taxon>
    </lineage>
</organism>
<evidence type="ECO:0000313" key="3">
    <source>
        <dbReference type="EMBL" id="SUA69007.1"/>
    </source>
</evidence>
<dbReference type="PROSITE" id="PS51462">
    <property type="entry name" value="NUDIX"/>
    <property type="match status" value="1"/>
</dbReference>
<dbReference type="AlphaFoldDB" id="A0A378XYH4"/>
<dbReference type="GO" id="GO:0016787">
    <property type="term" value="F:hydrolase activity"/>
    <property type="evidence" value="ECO:0007669"/>
    <property type="project" value="UniProtKB-KW"/>
</dbReference>
<dbReference type="InterPro" id="IPR000086">
    <property type="entry name" value="NUDIX_hydrolase_dom"/>
</dbReference>